<evidence type="ECO:0000313" key="1">
    <source>
        <dbReference type="EMBL" id="KRY18192.1"/>
    </source>
</evidence>
<dbReference type="InParanoid" id="A0A0V0ZZV0"/>
<dbReference type="EMBL" id="JYDH01002159">
    <property type="protein sequence ID" value="KRY18192.1"/>
    <property type="molecule type" value="Genomic_DNA"/>
</dbReference>
<evidence type="ECO:0000313" key="2">
    <source>
        <dbReference type="Proteomes" id="UP000054776"/>
    </source>
</evidence>
<dbReference type="AlphaFoldDB" id="A0A0V0ZZV0"/>
<proteinExistence type="predicted"/>
<reference evidence="1 2" key="1">
    <citation type="submission" date="2015-01" db="EMBL/GenBank/DDBJ databases">
        <title>Evolution of Trichinella species and genotypes.</title>
        <authorList>
            <person name="Korhonen P.K."/>
            <person name="Edoardo P."/>
            <person name="Giuseppe L.R."/>
            <person name="Gasser R.B."/>
        </authorList>
    </citation>
    <scope>NUCLEOTIDE SEQUENCE [LARGE SCALE GENOMIC DNA]</scope>
    <source>
        <strain evidence="1">ISS3</strain>
    </source>
</reference>
<comment type="caution">
    <text evidence="1">The sequence shown here is derived from an EMBL/GenBank/DDBJ whole genome shotgun (WGS) entry which is preliminary data.</text>
</comment>
<gene>
    <name evidence="1" type="ORF">T01_1623</name>
</gene>
<accession>A0A0V0ZZV0</accession>
<sequence length="37" mass="4083">MAVIWDIFFQGALPPVGAPNARGVRYKETRSTVSSLF</sequence>
<protein>
    <submittedName>
        <fullName evidence="1">Uncharacterized protein</fullName>
    </submittedName>
</protein>
<name>A0A0V0ZZV0_TRISP</name>
<dbReference type="Proteomes" id="UP000054776">
    <property type="component" value="Unassembled WGS sequence"/>
</dbReference>
<organism evidence="1 2">
    <name type="scientific">Trichinella spiralis</name>
    <name type="common">Trichina worm</name>
    <dbReference type="NCBI Taxonomy" id="6334"/>
    <lineage>
        <taxon>Eukaryota</taxon>
        <taxon>Metazoa</taxon>
        <taxon>Ecdysozoa</taxon>
        <taxon>Nematoda</taxon>
        <taxon>Enoplea</taxon>
        <taxon>Dorylaimia</taxon>
        <taxon>Trichinellida</taxon>
        <taxon>Trichinellidae</taxon>
        <taxon>Trichinella</taxon>
    </lineage>
</organism>
<keyword evidence="2" id="KW-1185">Reference proteome</keyword>